<evidence type="ECO:0000256" key="1">
    <source>
        <dbReference type="SAM" id="MobiDB-lite"/>
    </source>
</evidence>
<dbReference type="AlphaFoldDB" id="A0A5C5XDW3"/>
<name>A0A5C5XDW3_9PLAN</name>
<organism evidence="2 3">
    <name type="scientific">Rubinisphaera italica</name>
    <dbReference type="NCBI Taxonomy" id="2527969"/>
    <lineage>
        <taxon>Bacteria</taxon>
        <taxon>Pseudomonadati</taxon>
        <taxon>Planctomycetota</taxon>
        <taxon>Planctomycetia</taxon>
        <taxon>Planctomycetales</taxon>
        <taxon>Planctomycetaceae</taxon>
        <taxon>Rubinisphaera</taxon>
    </lineage>
</organism>
<feature type="region of interest" description="Disordered" evidence="1">
    <location>
        <begin position="361"/>
        <end position="404"/>
    </location>
</feature>
<dbReference type="OrthoDB" id="9883681at2"/>
<comment type="caution">
    <text evidence="2">The sequence shown here is derived from an EMBL/GenBank/DDBJ whole genome shotgun (WGS) entry which is preliminary data.</text>
</comment>
<evidence type="ECO:0000313" key="2">
    <source>
        <dbReference type="EMBL" id="TWT60839.1"/>
    </source>
</evidence>
<reference evidence="2 3" key="1">
    <citation type="submission" date="2019-02" db="EMBL/GenBank/DDBJ databases">
        <title>Deep-cultivation of Planctomycetes and their phenomic and genomic characterization uncovers novel biology.</title>
        <authorList>
            <person name="Wiegand S."/>
            <person name="Jogler M."/>
            <person name="Boedeker C."/>
            <person name="Pinto D."/>
            <person name="Vollmers J."/>
            <person name="Rivas-Marin E."/>
            <person name="Kohn T."/>
            <person name="Peeters S.H."/>
            <person name="Heuer A."/>
            <person name="Rast P."/>
            <person name="Oberbeckmann S."/>
            <person name="Bunk B."/>
            <person name="Jeske O."/>
            <person name="Meyerdierks A."/>
            <person name="Storesund J.E."/>
            <person name="Kallscheuer N."/>
            <person name="Luecker S."/>
            <person name="Lage O.M."/>
            <person name="Pohl T."/>
            <person name="Merkel B.J."/>
            <person name="Hornburger P."/>
            <person name="Mueller R.-W."/>
            <person name="Bruemmer F."/>
            <person name="Labrenz M."/>
            <person name="Spormann A.M."/>
            <person name="Op Den Camp H."/>
            <person name="Overmann J."/>
            <person name="Amann R."/>
            <person name="Jetten M.S.M."/>
            <person name="Mascher T."/>
            <person name="Medema M.H."/>
            <person name="Devos D.P."/>
            <person name="Kaster A.-K."/>
            <person name="Ovreas L."/>
            <person name="Rohde M."/>
            <person name="Galperin M.Y."/>
            <person name="Jogler C."/>
        </authorList>
    </citation>
    <scope>NUCLEOTIDE SEQUENCE [LARGE SCALE GENOMIC DNA]</scope>
    <source>
        <strain evidence="2 3">Pan54</strain>
    </source>
</reference>
<protein>
    <submittedName>
        <fullName evidence="2">Uncharacterized protein</fullName>
    </submittedName>
</protein>
<dbReference type="RefSeq" id="WP_146502904.1">
    <property type="nucleotide sequence ID" value="NZ_SJPG01000001.1"/>
</dbReference>
<feature type="compositionally biased region" description="Basic and acidic residues" evidence="1">
    <location>
        <begin position="389"/>
        <end position="404"/>
    </location>
</feature>
<feature type="compositionally biased region" description="Basic and acidic residues" evidence="1">
    <location>
        <begin position="363"/>
        <end position="372"/>
    </location>
</feature>
<gene>
    <name evidence="2" type="ORF">Pan54_15660</name>
</gene>
<dbReference type="Proteomes" id="UP000316095">
    <property type="component" value="Unassembled WGS sequence"/>
</dbReference>
<sequence>MNDWREPFKILRNELLQIYNTCPEMYHAIVLSVFRNKSELNLSLDNLEPKLLGHKPFQNISIKSEGCEFHSHRFYGSNNSPYYALQTALNGIEEWCDHIPGGMVPSLEIPKLSSQADRNLIRWMSMVYYLASVSKAPYLEIEVEYQENANIIGFFPWYECPHPHGWSPFDWLICKGTAIKEIPRWKDRFEKSENELPDYLDTYLLDGVIRSSIAAIDILTCILPMERRASKVSEQVTSKSKTIAKNSSRKRQKQIVSLSMYLRSYHDLDQTWNDTTGTVTKKTPFSRLNAKQWAAILEWEHKGGGPADSTVRRVMEDIFGKNPMKKYQRFLDMDDRNRSLLDFIDKMLILKGGSFYGQISEENSSKSNRELPIDPSKIEYIQQGTNQTRKSDYIKTLKQKEEKN</sequence>
<accession>A0A5C5XDW3</accession>
<dbReference type="EMBL" id="SJPG01000001">
    <property type="protein sequence ID" value="TWT60839.1"/>
    <property type="molecule type" value="Genomic_DNA"/>
</dbReference>
<keyword evidence="3" id="KW-1185">Reference proteome</keyword>
<evidence type="ECO:0000313" key="3">
    <source>
        <dbReference type="Proteomes" id="UP000316095"/>
    </source>
</evidence>
<proteinExistence type="predicted"/>